<evidence type="ECO:0000313" key="3">
    <source>
        <dbReference type="Proteomes" id="UP000521017"/>
    </source>
</evidence>
<dbReference type="GO" id="GO:0015628">
    <property type="term" value="P:protein secretion by the type II secretion system"/>
    <property type="evidence" value="ECO:0007669"/>
    <property type="project" value="TreeGrafter"/>
</dbReference>
<dbReference type="Proteomes" id="UP000521017">
    <property type="component" value="Unassembled WGS sequence"/>
</dbReference>
<protein>
    <submittedName>
        <fullName evidence="2">DNA uptake protein ComE-like DNA-binding protein</fullName>
    </submittedName>
</protein>
<sequence length="295" mass="34786">MRKWITAYFSFSKREYNGLLVLIFLLVLISMVPFLLEFFEPEQTSLDMERPAIQKLQLILAEKRKLHQIKKLDVKSELFDFDPNLIGMEEWQRLGFSAKQAAVLFRYRAKGGRFSKKEDLQKMYPVSPEMYHRLLPYIHIEKIAKPERRNFSGSYPVKEKMVLVPLNTADTLQLMEIKGVGPVFARRIFKYRQRLGGFYKKEQLMEVFGLDSLKYLEIRDQISLDDHALVRINLNTAMFDDLKNHPYLKYKQINAIIQFRKQHGNYGNIADLKKVAILSVETIERLAPYISFNHD</sequence>
<keyword evidence="1" id="KW-0812">Transmembrane</keyword>
<dbReference type="PANTHER" id="PTHR21180:SF32">
    <property type="entry name" value="ENDONUCLEASE_EXONUCLEASE_PHOSPHATASE FAMILY DOMAIN-CONTAINING PROTEIN 1"/>
    <property type="match status" value="1"/>
</dbReference>
<accession>A0A7X0MIT7</accession>
<dbReference type="AlphaFoldDB" id="A0A7X0MIT7"/>
<feature type="transmembrane region" description="Helical" evidence="1">
    <location>
        <begin position="16"/>
        <end position="36"/>
    </location>
</feature>
<keyword evidence="1" id="KW-1133">Transmembrane helix</keyword>
<keyword evidence="1" id="KW-0472">Membrane</keyword>
<dbReference type="InterPro" id="IPR051675">
    <property type="entry name" value="Endo/Exo/Phosphatase_dom_1"/>
</dbReference>
<dbReference type="SUPFAM" id="SSF47781">
    <property type="entry name" value="RuvA domain 2-like"/>
    <property type="match status" value="3"/>
</dbReference>
<dbReference type="PANTHER" id="PTHR21180">
    <property type="entry name" value="ENDONUCLEASE/EXONUCLEASE/PHOSPHATASE FAMILY DOMAIN-CONTAINING PROTEIN 1"/>
    <property type="match status" value="1"/>
</dbReference>
<evidence type="ECO:0000313" key="2">
    <source>
        <dbReference type="EMBL" id="MBB6500494.1"/>
    </source>
</evidence>
<dbReference type="RefSeq" id="WP_184625344.1">
    <property type="nucleotide sequence ID" value="NZ_JACHCC010000006.1"/>
</dbReference>
<proteinExistence type="predicted"/>
<dbReference type="EMBL" id="JACHCC010000006">
    <property type="protein sequence ID" value="MBB6500494.1"/>
    <property type="molecule type" value="Genomic_DNA"/>
</dbReference>
<evidence type="ECO:0000256" key="1">
    <source>
        <dbReference type="SAM" id="Phobius"/>
    </source>
</evidence>
<dbReference type="InterPro" id="IPR010994">
    <property type="entry name" value="RuvA_2-like"/>
</dbReference>
<dbReference type="Pfam" id="PF12836">
    <property type="entry name" value="HHH_3"/>
    <property type="match status" value="2"/>
</dbReference>
<name>A0A7X0MIT7_9SPHI</name>
<keyword evidence="2" id="KW-0238">DNA-binding</keyword>
<dbReference type="Gene3D" id="1.10.150.280">
    <property type="entry name" value="AF1531-like domain"/>
    <property type="match status" value="2"/>
</dbReference>
<organism evidence="2 3">
    <name type="scientific">Pedobacter cryoconitis</name>
    <dbReference type="NCBI Taxonomy" id="188932"/>
    <lineage>
        <taxon>Bacteria</taxon>
        <taxon>Pseudomonadati</taxon>
        <taxon>Bacteroidota</taxon>
        <taxon>Sphingobacteriia</taxon>
        <taxon>Sphingobacteriales</taxon>
        <taxon>Sphingobacteriaceae</taxon>
        <taxon>Pedobacter</taxon>
    </lineage>
</organism>
<dbReference type="GO" id="GO:0015627">
    <property type="term" value="C:type II protein secretion system complex"/>
    <property type="evidence" value="ECO:0007669"/>
    <property type="project" value="TreeGrafter"/>
</dbReference>
<reference evidence="2 3" key="1">
    <citation type="submission" date="2020-08" db="EMBL/GenBank/DDBJ databases">
        <title>Genomic Encyclopedia of Type Strains, Phase IV (KMG-V): Genome sequencing to study the core and pangenomes of soil and plant-associated prokaryotes.</title>
        <authorList>
            <person name="Whitman W."/>
        </authorList>
    </citation>
    <scope>NUCLEOTIDE SEQUENCE [LARGE SCALE GENOMIC DNA]</scope>
    <source>
        <strain evidence="2 3">M2T3</strain>
    </source>
</reference>
<gene>
    <name evidence="2" type="ORF">HDF25_002642</name>
</gene>
<dbReference type="GO" id="GO:0003677">
    <property type="term" value="F:DNA binding"/>
    <property type="evidence" value="ECO:0007669"/>
    <property type="project" value="UniProtKB-KW"/>
</dbReference>
<comment type="caution">
    <text evidence="2">The sequence shown here is derived from an EMBL/GenBank/DDBJ whole genome shotgun (WGS) entry which is preliminary data.</text>
</comment>